<keyword evidence="3" id="KW-1185">Reference proteome</keyword>
<feature type="signal peptide" evidence="1">
    <location>
        <begin position="1"/>
        <end position="26"/>
    </location>
</feature>
<sequence>MRRLTLSLFALTAALTATLTAAPALAEPVFCTARINDRDVVMAYDPAEARQDDSFTRRQALAARVGRHDCPSYVVLRSLTPELTDEERQPFCLRHDKASDSVIGYDLGARDSLGQCRAASRSVCRRVNQTTAAANALTGAAARRSVQGLQALPDGSGAVILNGTGSAISGALASLGGAAAAVAASPVLLTGAAVSVVAVGGTLYACREED</sequence>
<evidence type="ECO:0000313" key="2">
    <source>
        <dbReference type="EMBL" id="RJL06851.1"/>
    </source>
</evidence>
<evidence type="ECO:0000313" key="3">
    <source>
        <dbReference type="Proteomes" id="UP000285530"/>
    </source>
</evidence>
<protein>
    <submittedName>
        <fullName evidence="2">Uncharacterized protein</fullName>
    </submittedName>
</protein>
<organism evidence="2 3">
    <name type="scientific">Paracoccus aestuarii</name>
    <dbReference type="NCBI Taxonomy" id="453842"/>
    <lineage>
        <taxon>Bacteria</taxon>
        <taxon>Pseudomonadati</taxon>
        <taxon>Pseudomonadota</taxon>
        <taxon>Alphaproteobacteria</taxon>
        <taxon>Rhodobacterales</taxon>
        <taxon>Paracoccaceae</taxon>
        <taxon>Paracoccus</taxon>
    </lineage>
</organism>
<dbReference type="EMBL" id="QZEV01000005">
    <property type="protein sequence ID" value="RJL06851.1"/>
    <property type="molecule type" value="Genomic_DNA"/>
</dbReference>
<reference evidence="2 3" key="1">
    <citation type="submission" date="2018-09" db="EMBL/GenBank/DDBJ databases">
        <title>Paracoccus onubensis nov. sp. a moderate halophilic bacterium isolated from Gruta de las Maravillas (Aracena, Spain).</title>
        <authorList>
            <person name="Jurado V."/>
            <person name="Gutierrez-Patricio S."/>
            <person name="Gonzalez-Pimentel J.L."/>
            <person name="Laiz L."/>
            <person name="Saiz-Jimenez C."/>
        </authorList>
    </citation>
    <scope>NUCLEOTIDE SEQUENCE [LARGE SCALE GENOMIC DNA]</scope>
    <source>
        <strain evidence="2 3">DSM 19484</strain>
    </source>
</reference>
<dbReference type="Proteomes" id="UP000285530">
    <property type="component" value="Unassembled WGS sequence"/>
</dbReference>
<accession>A0A419A1K7</accession>
<dbReference type="AlphaFoldDB" id="A0A419A1K7"/>
<feature type="chain" id="PRO_5019380459" evidence="1">
    <location>
        <begin position="27"/>
        <end position="210"/>
    </location>
</feature>
<comment type="caution">
    <text evidence="2">The sequence shown here is derived from an EMBL/GenBank/DDBJ whole genome shotgun (WGS) entry which is preliminary data.</text>
</comment>
<dbReference type="OrthoDB" id="7689671at2"/>
<name>A0A419A1K7_9RHOB</name>
<keyword evidence="1" id="KW-0732">Signal</keyword>
<proteinExistence type="predicted"/>
<evidence type="ECO:0000256" key="1">
    <source>
        <dbReference type="SAM" id="SignalP"/>
    </source>
</evidence>
<gene>
    <name evidence="2" type="ORF">D3P06_02325</name>
</gene>
<dbReference type="RefSeq" id="WP_119885006.1">
    <property type="nucleotide sequence ID" value="NZ_CP067169.1"/>
</dbReference>